<feature type="compositionally biased region" description="Polar residues" evidence="1">
    <location>
        <begin position="4592"/>
        <end position="4602"/>
    </location>
</feature>
<feature type="compositionally biased region" description="Low complexity" evidence="1">
    <location>
        <begin position="597"/>
        <end position="609"/>
    </location>
</feature>
<feature type="region of interest" description="Disordered" evidence="1">
    <location>
        <begin position="695"/>
        <end position="725"/>
    </location>
</feature>
<feature type="region of interest" description="Disordered" evidence="1">
    <location>
        <begin position="3395"/>
        <end position="3431"/>
    </location>
</feature>
<evidence type="ECO:0000256" key="1">
    <source>
        <dbReference type="SAM" id="MobiDB-lite"/>
    </source>
</evidence>
<feature type="compositionally biased region" description="Basic and acidic residues" evidence="1">
    <location>
        <begin position="651"/>
        <end position="663"/>
    </location>
</feature>
<feature type="compositionally biased region" description="Polar residues" evidence="1">
    <location>
        <begin position="629"/>
        <end position="647"/>
    </location>
</feature>
<evidence type="ECO:0000313" key="2">
    <source>
        <dbReference type="EMBL" id="CEM21160.1"/>
    </source>
</evidence>
<feature type="region of interest" description="Disordered" evidence="1">
    <location>
        <begin position="765"/>
        <end position="804"/>
    </location>
</feature>
<feature type="compositionally biased region" description="Basic and acidic residues" evidence="1">
    <location>
        <begin position="2060"/>
        <end position="2079"/>
    </location>
</feature>
<gene>
    <name evidence="2" type="ORF">Vbra_21836</name>
</gene>
<dbReference type="PANTHER" id="PTHR24216">
    <property type="entry name" value="PAXILLIN-RELATED"/>
    <property type="match status" value="1"/>
</dbReference>
<feature type="region of interest" description="Disordered" evidence="1">
    <location>
        <begin position="1607"/>
        <end position="1660"/>
    </location>
</feature>
<feature type="region of interest" description="Disordered" evidence="1">
    <location>
        <begin position="97"/>
        <end position="121"/>
    </location>
</feature>
<feature type="region of interest" description="Disordered" evidence="1">
    <location>
        <begin position="2438"/>
        <end position="2476"/>
    </location>
</feature>
<feature type="region of interest" description="Disordered" evidence="1">
    <location>
        <begin position="3622"/>
        <end position="3645"/>
    </location>
</feature>
<feature type="region of interest" description="Disordered" evidence="1">
    <location>
        <begin position="4119"/>
        <end position="4181"/>
    </location>
</feature>
<feature type="compositionally biased region" description="Polar residues" evidence="1">
    <location>
        <begin position="3564"/>
        <end position="3575"/>
    </location>
</feature>
<feature type="compositionally biased region" description="Basic and acidic residues" evidence="1">
    <location>
        <begin position="3625"/>
        <end position="3637"/>
    </location>
</feature>
<accession>A0A0G4G0U5</accession>
<feature type="compositionally biased region" description="Low complexity" evidence="1">
    <location>
        <begin position="4467"/>
        <end position="4478"/>
    </location>
</feature>
<feature type="compositionally biased region" description="Polar residues" evidence="1">
    <location>
        <begin position="3254"/>
        <end position="3276"/>
    </location>
</feature>
<feature type="region of interest" description="Disordered" evidence="1">
    <location>
        <begin position="2057"/>
        <end position="2102"/>
    </location>
</feature>
<feature type="compositionally biased region" description="Basic and acidic residues" evidence="1">
    <location>
        <begin position="582"/>
        <end position="596"/>
    </location>
</feature>
<organism evidence="2 3">
    <name type="scientific">Vitrella brassicaformis (strain CCMP3155)</name>
    <dbReference type="NCBI Taxonomy" id="1169540"/>
    <lineage>
        <taxon>Eukaryota</taxon>
        <taxon>Sar</taxon>
        <taxon>Alveolata</taxon>
        <taxon>Colpodellida</taxon>
        <taxon>Vitrellaceae</taxon>
        <taxon>Vitrella</taxon>
    </lineage>
</organism>
<keyword evidence="3" id="KW-1185">Reference proteome</keyword>
<feature type="compositionally biased region" description="Pro residues" evidence="1">
    <location>
        <begin position="3847"/>
        <end position="3866"/>
    </location>
</feature>
<feature type="region of interest" description="Disordered" evidence="1">
    <location>
        <begin position="3238"/>
        <end position="3310"/>
    </location>
</feature>
<feature type="compositionally biased region" description="Pro residues" evidence="1">
    <location>
        <begin position="790"/>
        <end position="800"/>
    </location>
</feature>
<feature type="region of interest" description="Disordered" evidence="1">
    <location>
        <begin position="1440"/>
        <end position="1476"/>
    </location>
</feature>
<feature type="compositionally biased region" description="Acidic residues" evidence="1">
    <location>
        <begin position="712"/>
        <end position="722"/>
    </location>
</feature>
<feature type="compositionally biased region" description="Basic and acidic residues" evidence="1">
    <location>
        <begin position="4452"/>
        <end position="4466"/>
    </location>
</feature>
<feature type="compositionally biased region" description="Pro residues" evidence="1">
    <location>
        <begin position="355"/>
        <end position="366"/>
    </location>
</feature>
<feature type="compositionally biased region" description="Basic and acidic residues" evidence="1">
    <location>
        <begin position="369"/>
        <end position="390"/>
    </location>
</feature>
<feature type="region of interest" description="Disordered" evidence="1">
    <location>
        <begin position="3564"/>
        <end position="3586"/>
    </location>
</feature>
<feature type="compositionally biased region" description="Basic and acidic residues" evidence="1">
    <location>
        <begin position="4513"/>
        <end position="4522"/>
    </location>
</feature>
<reference evidence="2 3" key="1">
    <citation type="submission" date="2014-11" db="EMBL/GenBank/DDBJ databases">
        <authorList>
            <person name="Zhu J."/>
            <person name="Qi W."/>
            <person name="Song R."/>
        </authorList>
    </citation>
    <scope>NUCLEOTIDE SEQUENCE [LARGE SCALE GENOMIC DNA]</scope>
</reference>
<feature type="compositionally biased region" description="Basic and acidic residues" evidence="1">
    <location>
        <begin position="1449"/>
        <end position="1462"/>
    </location>
</feature>
<feature type="region of interest" description="Disordered" evidence="1">
    <location>
        <begin position="3143"/>
        <end position="3211"/>
    </location>
</feature>
<dbReference type="InParanoid" id="A0A0G4G0U5"/>
<feature type="region of interest" description="Disordered" evidence="1">
    <location>
        <begin position="4573"/>
        <end position="4602"/>
    </location>
</feature>
<dbReference type="VEuPathDB" id="CryptoDB:Vbra_21836"/>
<protein>
    <recommendedName>
        <fullName evidence="4">Chorein N-terminal domain-containing protein</fullName>
    </recommendedName>
</protein>
<feature type="region of interest" description="Disordered" evidence="1">
    <location>
        <begin position="4618"/>
        <end position="4657"/>
    </location>
</feature>
<feature type="compositionally biased region" description="Low complexity" evidence="1">
    <location>
        <begin position="3867"/>
        <end position="3881"/>
    </location>
</feature>
<dbReference type="OrthoDB" id="332921at2759"/>
<evidence type="ECO:0000313" key="3">
    <source>
        <dbReference type="Proteomes" id="UP000041254"/>
    </source>
</evidence>
<feature type="region of interest" description="Disordered" evidence="1">
    <location>
        <begin position="2656"/>
        <end position="2685"/>
    </location>
</feature>
<feature type="region of interest" description="Disordered" evidence="1">
    <location>
        <begin position="3824"/>
        <end position="3886"/>
    </location>
</feature>
<dbReference type="PANTHER" id="PTHR24216:SF65">
    <property type="entry name" value="PAXILLIN-LIKE PROTEIN 1"/>
    <property type="match status" value="1"/>
</dbReference>
<feature type="compositionally biased region" description="Basic and acidic residues" evidence="1">
    <location>
        <begin position="2243"/>
        <end position="2258"/>
    </location>
</feature>
<feature type="region of interest" description="Disordered" evidence="1">
    <location>
        <begin position="2239"/>
        <end position="2258"/>
    </location>
</feature>
<feature type="region of interest" description="Disordered" evidence="1">
    <location>
        <begin position="511"/>
        <end position="538"/>
    </location>
</feature>
<dbReference type="Proteomes" id="UP000041254">
    <property type="component" value="Unassembled WGS sequence"/>
</dbReference>
<feature type="region of interest" description="Disordered" evidence="1">
    <location>
        <begin position="582"/>
        <end position="677"/>
    </location>
</feature>
<name>A0A0G4G0U5_VITBC</name>
<proteinExistence type="predicted"/>
<feature type="region of interest" description="Disordered" evidence="1">
    <location>
        <begin position="268"/>
        <end position="288"/>
    </location>
</feature>
<feature type="region of interest" description="Disordered" evidence="1">
    <location>
        <begin position="331"/>
        <end position="452"/>
    </location>
</feature>
<feature type="region of interest" description="Disordered" evidence="1">
    <location>
        <begin position="4429"/>
        <end position="4537"/>
    </location>
</feature>
<evidence type="ECO:0008006" key="4">
    <source>
        <dbReference type="Google" id="ProtNLM"/>
    </source>
</evidence>
<feature type="compositionally biased region" description="Low complexity" evidence="1">
    <location>
        <begin position="4126"/>
        <end position="4146"/>
    </location>
</feature>
<feature type="compositionally biased region" description="Low complexity" evidence="1">
    <location>
        <begin position="3287"/>
        <end position="3299"/>
    </location>
</feature>
<sequence>MVLRSLLRYMLSRVLRAFIADLDNLRVTWDGWHEPIVLENLTVKRQPIGQSAALRLDSGYVGRLEVSIPWNLLWRTANLTLKVDSVFLVLVRQDPTREAAGDDGSSSMLQPPAREGAARGGDSVFATENPFSDVFPRIWLGLLRLLHVSVSSVHVVLEDSVTSPSRPVRAGASFSQLTLSAVAAPAAGAAKRRRGLQKITRLSDLSVYVNPGACDLISTTDLLPSSRRYQRLMRSRIGLVADRAPRNRYILVPLDASAFVDLAHRPEKVGSKTEGGSSAADPACDASQPPSRASYCLDCAMDVQQVQWQMSINQLSALAALLDAMQSPQREQGAVGGVDMSTGRGVHLSDHHSGPPSPYSLPPPVWDTPAHRPGDAAAVEQRDGGRESVTKPDSPSVPSPAATEPPVRAPKPPRHPGGPPRDARGDPSAPVVQLDSRGSSFSEDRRLQSHGSAPPIITAISLRLRVGTVTGRLKRQLQSSAEQPDQHAMTVASLSTFSVFLQLQQAATLERTQAEGGTPHADEGSNENAPSADETAGRPDSVAVHRYGVSAFVVKSASFAAYDAVKGRPTRLWAGYQRDFRRRDGDVSGPMEREDAVSYASSEVASAAAGQVPSDGQSGSVSAREDSSEVNSASQREPRTQSVQRQSGLEFLKRLEGDKDRSRTTGSMKRRSFSERSAGTLTEVDALLAGGEETPRSLVAPSSASNAPHDDAAEDSEFFEAESDAKPSIEDRLVAELEEAPGRDVLEQEAVSHFFCLVFHRRQPAPPAGGGSGEADEAAAALDHDGRQPAQPPAPPPSPKGPSAHVFARIQPFEVGLELPAARRAFAEFAAITGLLNGKPLGRGKAVTRGSQVDPSWASSIDVDVVSLGASAKTFLRGVDHPQDAVLACAEVTYERIAVGTARRRDDSFADERLVEVRPEVHGVSVVVYLPHKGLREAAGTRVHMVEEGVQVPSVQTLRRFTVVEPLRILGVVDIQGGPTQRDDGLLRGSAQWCVSPLAVGVTTATVADLSAVAHKVAALMSTDSESPLAQPLAPSFFVEADDAAAADTGECAGDASPEATEDVFYDAVEPVVTKVMTPGSRASRAMVMVTRGFPLKVALQQQFRLRQVFALLTAAGEEDPFQLSASVEDIAITYRSGHHTHDEPSSFAVDVCTFTLCEHGHVTSSLPRSPQLSPTARQRIVVRDRRPATRESDAGDCRDQGGLVMPLFSSFGRGPPVPVTQKTRSIPESVSVSLRSVDAVGNGLLVSPESDDAVFSSFMPVVRVLVQSRWLANKAAAPPWLQDPKPAADRADRLSLHIACCFSPVTSEAAQDSHSPNWALPASAAVESPPSMVARRSPSALVVSPFSTGGSRRGDEERLPPVTMVHLVRVAVRLGGAVLEVHDASIRTLRWLASWVDTIALPQQRRESRAVGASDRDGTRLELAEMVLHRLETRVVSSRQPPIVKPRTAPDECRGGVRDDWPAVDTDQGEESDSPEAVLCTTTFDNVQLSIRPEAASPGGTARPTSYALELGIEEAVLESAGDDGSSVRATVVRFIPPPAERFPVCISAVTQMSARGSRPLVKEVKVAFKGGAIDVPWGFFLKTGWWMLRAARQCGVAPIEKMIAKSKADRGQQTAATPIDASARVKGGRAPSPSAQLVDESGDASSAMPSHQATEPPDVSLTIENCSLGMSCTDPTATHNGRAVRKGMVLKLSRCQLSCEGDSVSFDSGLLSLDLTTGEAAPASVPDDAVSCWSTSGMSVEVTPQSVRRRPTLVKATLGRLPQCSPIDASAGLILLSVMPRAAQEIGSLGGFMAETSLLFFEALRAGGQPGESSASTLDAAAASMDLFALTALQAPALFDMELTLYRPVLQIHGDDWIDRCRHGGSPPHGSFGMPAGASLQCPVSAVVTTTAERLQMMVKARPTEGMVDAYVEGGDTFVMASSNKAVGQKDAVPAFQLLSVGARRLDEREEARLLMPLLNVERSQWEAPPVTGVGAISDAAAVVQPGLQQRHDGTSLSIQISHPGRHGRMAAHVECHSPELQLSLLPVDMHPVMLLVSDFQAVFASLHDAATATKRRYSSDRPHHQDTVTGDQEHQAARPRQSTTDVRMSRDSASVYDGASTLHRTPSFVTVEMEMGDDAQKYAERVGSQAALPKKAQERRVSPLDVTLSLDRSDSPRAWSQSQPPDGQGKKRPPVVSAVLDIGSLVLWGASGPRKQTLRRSASDVVQEVLVEAVMFRCQDFSVKMHGEDGTRSGALSWLGDDHTGAKKAAGRSEKRQQAELEMRRFLCEYLPKIRMDLSACQPYVGGLTARPPDGGGLPAVPVFCFPRFAQCLLASTSRDVCEGRALTKECQDSLLSITPGGHEDDADVGDAVGHAVECVSLPLCDFSMRPLVESPWDATVSAESRLKHFKGRQVIQLKTQGFITPLRFLMTAADLVPIIKVVQDMEASVRRFTARGGSTSEPPGQPTREAEPCAATVGTVTDSDHTDESDDAYSESEMSAATYAEDHLLDPEVVADLRPSAGFASSGERVQLSGRQPPHRRAWNHVGAHSKLGIGMSRGGLGRPNRKARRRVPHLVIKVQWSVESFSYVFAAHPYLTPLVQLSASTCFAKATHTTSFVADDPGLRLDADIEQVSVYVCQRPPPSRDVPMVLTSASLLQVVAPFPLHTATVVPLKAPSTPPQTGRGRRTAPPAQPQAEDLRHPSLSVDLPEGVRLCVVPEVLPGLWYAAKESRHFAKAMAISTQSRYESGGTAVEEDSLAVSLRRLQPGGPRGYADHHHIATPERATTPPLVLRGLLTKSLMRVTSLPSTNVMAGSSSATGAREAPVWPGLEYQRIETPRRIRQDEPCYHDLRQIPRFLSRNEREDTYWLKNSTCHLLRYRDELPGGEPDGPPRCGELYPGEEALLFDFHKASSLHLDVPDFPMANRVLPLQVLRDFAPVYDTGSNTRASQSGRFGQLTILETALMGRRVLQLGSPVRVQSNLTYPIEILFLAESNASADWQCELLPQQLKPVPLSVCAYCVSLIVKLRSETGPVWTASCNFKTTNAAAQEAAISRCSILTAVVSAQRTFVCGLKTESVDHDTALLLTFFEPVRLRNCLPRSLWWSVSQEIPHRDITRCLPPGHDEGLTLFDWNKPLLLSLRFPGGDWSDPLEIALPALTGQPPPSPPRRPHRVTQTPMAQQEGARPRVKVTSPLPSPVHLGGVSTMAGQPSGAILPIRSPTSRRDDASVDMWPEMAPTRPHPMPIATDLLPQSSLRSVSAPQESPHGKQSAASDANFQQQGLHQSVGSTFTADSAPAGDVDSRSSQSLMDSSAGSSGRGRGRGRRHGGLLYHVTHMVGCGVTDGGTIDVQVKVSFDGDVLCIRTSCHFWLLNYTPLHLEYLPAFSPTATDGFGAAVNLPPCPSFARQLRDRDAPGAPTSKQRGGLWGLNGKSWASPRGDKDGKPPAPPSLLTFLTDAAAELQEDLQQPVESGCEIAACQPALLSSRHMSFALRGDGLRSSRLQSIVLTHKKGAVRKLGASFSESGPYDITLAGGKEVSFDCEMKGPEFDEAIVISFKPKHVLLNRCPFLLEFQQQQAIGQSEGSLSLSPPRSHQPDPPTAGRARATLASGQLFALSWRDANKHKCLLIRRHYGDASLGGHDAGDGGRAREGRRSRARAAHQDAPTWSTYNAVWSPAIDCNRPQSAYLNLHSIMQTSGKGARSASAGSRLLDPDAVRTDLVHLQILEHAGITFIIVDTPFQRPGFVPRPPTHDGPAPLLLFRHQLPLRVYVIQRGSRHPLCIPPDVETAFGLDDPWGQRHIGIAIRPLHFDTSQGEAGERGLPEVALTVDLDKPGTDHISFSVWRFQPSPTPDGSRRTEAAEAPHPPTPSREPPQPDAPPPCDTPAAVPPQQQRRVLPPMAPSPIESVHARTLARTAGGSIVSAALCGCEGQLHHAVETLLMQFRRDGLQARHCRYLAAVSVRRHGPTTMVSIEGEMVSESTMAAGAAGAAAAVESPLPPSEAMGGMTWPSERKSLQGSAVGPHAAMSAHASGGRQLPMTLSLTIREVVVAIDKSLPCTRGGPTTHPRGGIGYTSRGRALLVPLELLLRNVAVSTKKVTGDAQRVQLQRLTVSVGSIDLFNLSAVTPMPHILRPRAARGGEGAEAPSSPSFGIPPHSSPPHSTSHGRWRRPPRQPGLPSLAEDAPEAPDVPVSSDTHPYPSSVALPTFLLRLDIQLKDEWLHQLSVGGKEAGRKEVHLHINQLTVHCAPLAVQLDFGLVDSVLKPLGKAFRAMLEALQPDDGTTGGAANVGMVAIVEPPPEGALRGGPYIYVDFVWVQSLQINISIYKVIKFLVLREADFRWDPIQHNSRLFTTADIRGLIRTHFLSQLYKQWHRFVFSIDVMGTPLSRIKSIGYQALRRLLGLVALEDMLAPNDALAVDPFGVGSLLTASVRTANRTVQSVLGWKGSTATGSSSSSQQQYRHPLRPAETFRRRSRPSQDRIRGSPMTSRPSTSSRRPRGSTDSMFMQVDRLPSAPLPFRQVSSHSQHSVGREREREPADSIVDPQRLGGMRTPSPSAFPVAAPGLLLSPNHPPVPYHPLATPAAHSVVSGSSQQQRLAAVAPAPSPVGTPSHQRNLTPTPLRLDELASGLLDGRLSDAAAAAPQRIGDRERDEDGGGSPAEGSMQDPSRPQAL</sequence>
<feature type="compositionally biased region" description="Polar residues" evidence="1">
    <location>
        <begin position="1645"/>
        <end position="1655"/>
    </location>
</feature>
<feature type="compositionally biased region" description="Pro residues" evidence="1">
    <location>
        <begin position="407"/>
        <end position="419"/>
    </location>
</feature>
<dbReference type="EMBL" id="CDMY01000536">
    <property type="protein sequence ID" value="CEM21160.1"/>
    <property type="molecule type" value="Genomic_DNA"/>
</dbReference>
<feature type="region of interest" description="Disordered" evidence="1">
    <location>
        <begin position="2131"/>
        <end position="2177"/>
    </location>
</feature>